<comment type="caution">
    <text evidence="3">The sequence shown here is derived from an EMBL/GenBank/DDBJ whole genome shotgun (WGS) entry which is preliminary data.</text>
</comment>
<evidence type="ECO:0000313" key="3">
    <source>
        <dbReference type="EMBL" id="KKL53805.1"/>
    </source>
</evidence>
<dbReference type="InterPro" id="IPR029052">
    <property type="entry name" value="Metallo-depent_PP-like"/>
</dbReference>
<dbReference type="InterPro" id="IPR039331">
    <property type="entry name" value="PAPs-like"/>
</dbReference>
<feature type="domain" description="Calcineurin-like phosphoesterase" evidence="2">
    <location>
        <begin position="110"/>
        <end position="306"/>
    </location>
</feature>
<dbReference type="AlphaFoldDB" id="A0A0F9F9A2"/>
<organism evidence="3">
    <name type="scientific">marine sediment metagenome</name>
    <dbReference type="NCBI Taxonomy" id="412755"/>
    <lineage>
        <taxon>unclassified sequences</taxon>
        <taxon>metagenomes</taxon>
        <taxon>ecological metagenomes</taxon>
    </lineage>
</organism>
<dbReference type="PANTHER" id="PTHR22953:SF153">
    <property type="entry name" value="PURPLE ACID PHOSPHATASE"/>
    <property type="match status" value="1"/>
</dbReference>
<dbReference type="EMBL" id="LAZR01031421">
    <property type="protein sequence ID" value="KKL53805.1"/>
    <property type="molecule type" value="Genomic_DNA"/>
</dbReference>
<evidence type="ECO:0000256" key="1">
    <source>
        <dbReference type="ARBA" id="ARBA00022729"/>
    </source>
</evidence>
<dbReference type="GO" id="GO:0003993">
    <property type="term" value="F:acid phosphatase activity"/>
    <property type="evidence" value="ECO:0007669"/>
    <property type="project" value="InterPro"/>
</dbReference>
<proteinExistence type="predicted"/>
<dbReference type="SUPFAM" id="SSF56300">
    <property type="entry name" value="Metallo-dependent phosphatases"/>
    <property type="match status" value="1"/>
</dbReference>
<keyword evidence="1" id="KW-0732">Signal</keyword>
<gene>
    <name evidence="3" type="ORF">LCGC14_2271740</name>
</gene>
<dbReference type="Pfam" id="PF00149">
    <property type="entry name" value="Metallophos"/>
    <property type="match status" value="1"/>
</dbReference>
<name>A0A0F9F9A2_9ZZZZ</name>
<dbReference type="Gene3D" id="3.60.21.10">
    <property type="match status" value="1"/>
</dbReference>
<reference evidence="3" key="1">
    <citation type="journal article" date="2015" name="Nature">
        <title>Complex archaea that bridge the gap between prokaryotes and eukaryotes.</title>
        <authorList>
            <person name="Spang A."/>
            <person name="Saw J.H."/>
            <person name="Jorgensen S.L."/>
            <person name="Zaremba-Niedzwiedzka K."/>
            <person name="Martijn J."/>
            <person name="Lind A.E."/>
            <person name="van Eijk R."/>
            <person name="Schleper C."/>
            <person name="Guy L."/>
            <person name="Ettema T.J."/>
        </authorList>
    </citation>
    <scope>NUCLEOTIDE SEQUENCE</scope>
</reference>
<dbReference type="PANTHER" id="PTHR22953">
    <property type="entry name" value="ACID PHOSPHATASE RELATED"/>
    <property type="match status" value="1"/>
</dbReference>
<dbReference type="InterPro" id="IPR004843">
    <property type="entry name" value="Calcineurin-like_PHP"/>
</dbReference>
<feature type="non-terminal residue" evidence="3">
    <location>
        <position position="590"/>
    </location>
</feature>
<sequence length="590" mass="62300">AYTFATSAARCNPAYTDRGSVFTISGADTYTNASTLGVTVTSEAEVWFNAGDNYNEGYVARWTGITASDGTFTVRATHHSSANDGRKAYSFDVFMLAQQGGPVTGGPPVTFAVIGDYGDNSSDEAAVATMVDGWGADFVVTTGDNSYGSTPIDDNVGKYYSSFIGNYTGSYGPGATVNSFFPSLGNHDYSDGAGVNAYLNYFTLPGNGVASSNTSGNERYYDAIVGPVHVFAINCVNQEPDGTSATSTQAQWLQAQLAASTSPWKIVIEHYPPYSSSSSHGPTPGMQWPYKEWGATAVFSGHDHTYERIDKDGMLYFVCGHSGRSLYGLGTLDPDSKMFYNSNYGAMLVKATNTSIKFESWSVTGGGTLVDSDEIVKPASVVFTAYNDLAWASGQLEGNTTKISSPNGGTGLPTSGKLVNFDTGDETNITLSITGGNYNAGSTQSGNGPDPASGTEAYDIFNGKVSSQGHISYQQTAPPAGNLVLTLTGMNSANAYNIVLYGHRDDYTWDRASLMTISGTDAFTNNSSVATDNFGQPLFSGPTDESTRMPSDNDNGYVTRFDNVAAGSDGEIVLTVSFDGDAGSLYKGKY</sequence>
<accession>A0A0F9F9A2</accession>
<protein>
    <recommendedName>
        <fullName evidence="2">Calcineurin-like phosphoesterase domain-containing protein</fullName>
    </recommendedName>
</protein>
<feature type="non-terminal residue" evidence="3">
    <location>
        <position position="1"/>
    </location>
</feature>
<evidence type="ECO:0000259" key="2">
    <source>
        <dbReference type="Pfam" id="PF00149"/>
    </source>
</evidence>